<dbReference type="SUPFAM" id="SSF46548">
    <property type="entry name" value="alpha-helical ferredoxin"/>
    <property type="match status" value="1"/>
</dbReference>
<dbReference type="EMBL" id="AM114193">
    <property type="protein sequence ID" value="CAJ37296.1"/>
    <property type="molecule type" value="Genomic_DNA"/>
</dbReference>
<protein>
    <submittedName>
        <fullName evidence="2">Aldo/keto reductase</fullName>
    </submittedName>
</protein>
<gene>
    <name evidence="2" type="ORF">RCIX2176</name>
</gene>
<dbReference type="STRING" id="351160.RCIX2176"/>
<dbReference type="RefSeq" id="WP_012035281.1">
    <property type="nucleotide sequence ID" value="NC_009464.1"/>
</dbReference>
<organism evidence="2 3">
    <name type="scientific">Methanocella arvoryzae (strain DSM 22066 / NBRC 105507 / MRE50)</name>
    <dbReference type="NCBI Taxonomy" id="351160"/>
    <lineage>
        <taxon>Archaea</taxon>
        <taxon>Methanobacteriati</taxon>
        <taxon>Methanobacteriota</taxon>
        <taxon>Stenosarchaea group</taxon>
        <taxon>Methanomicrobia</taxon>
        <taxon>Methanocellales</taxon>
        <taxon>Methanocellaceae</taxon>
        <taxon>Methanocella</taxon>
    </lineage>
</organism>
<reference evidence="2 3" key="1">
    <citation type="journal article" date="2006" name="Science">
        <title>Genome of rice cluster I archaea -- the key methane producers in the rice rhizosphere.</title>
        <authorList>
            <person name="Erkel C."/>
            <person name="Kube M."/>
            <person name="Reinhardt R."/>
            <person name="Liesack W."/>
        </authorList>
    </citation>
    <scope>NUCLEOTIDE SEQUENCE [LARGE SCALE GENOMIC DNA]</scope>
    <source>
        <strain evidence="3">DSM 22066 / NBRC 105507 / MRE50</strain>
    </source>
</reference>
<sequence>MQYRTMKSTGDKLSILGFGCMRLPRKGIGIDEERAVKQIRSAIDQGVNYLDTALLYPGSEALVGKALADGYREKVKLATKLPPAQVKKTEDMEKLLDVQLQKLQTDHIDYYLFHSITASDWKRLKDLGAADFVRKARADGRIRHIGFSTHSGIADFKQIVDDYAWDFCQIQYNILDETNQAGKAGLEYAAARGLGVVIMEPLRGGSLARAPPKEIQAIWDEAEVKRSPAEWALRWVWDHPEVTVVLSGMNDEKHIEENLRAAGEALPRSLSAKEIALVNRVKEAYRKKLKVGCTGCQYCMPCPAGVNIPGCFESYNNLYLGSPLQTKIMYMNHAGGGMDGTSPKALASQCIGCGKCVKKCTQHIDIPAELKQAAKELEGLDVKLMALFIRPLLGAFMRFSRWSNVRKARAK</sequence>
<dbReference type="PATRIC" id="fig|351160.9.peg.986"/>
<dbReference type="PANTHER" id="PTHR43312">
    <property type="entry name" value="D-THREO-ALDOSE 1-DEHYDROGENASE"/>
    <property type="match status" value="1"/>
</dbReference>
<dbReference type="Pfam" id="PF13187">
    <property type="entry name" value="Fer4_9"/>
    <property type="match status" value="1"/>
</dbReference>
<dbReference type="PROSITE" id="PS51379">
    <property type="entry name" value="4FE4S_FER_2"/>
    <property type="match status" value="1"/>
</dbReference>
<dbReference type="KEGG" id="rci:RCIX2176"/>
<dbReference type="Pfam" id="PF00248">
    <property type="entry name" value="Aldo_ket_red"/>
    <property type="match status" value="1"/>
</dbReference>
<dbReference type="InterPro" id="IPR036812">
    <property type="entry name" value="NAD(P)_OxRdtase_dom_sf"/>
</dbReference>
<dbReference type="Gene3D" id="3.20.20.100">
    <property type="entry name" value="NADP-dependent oxidoreductase domain"/>
    <property type="match status" value="1"/>
</dbReference>
<accession>Q0W2U7</accession>
<evidence type="ECO:0000313" key="2">
    <source>
        <dbReference type="EMBL" id="CAJ37296.1"/>
    </source>
</evidence>
<dbReference type="AlphaFoldDB" id="Q0W2U7"/>
<dbReference type="eggNOG" id="arCOG01625">
    <property type="taxonomic scope" value="Archaea"/>
</dbReference>
<evidence type="ECO:0000259" key="1">
    <source>
        <dbReference type="PROSITE" id="PS51379"/>
    </source>
</evidence>
<dbReference type="GeneID" id="5143517"/>
<dbReference type="OrthoDB" id="28487at2157"/>
<evidence type="ECO:0000313" key="3">
    <source>
        <dbReference type="Proteomes" id="UP000000663"/>
    </source>
</evidence>
<keyword evidence="3" id="KW-1185">Reference proteome</keyword>
<dbReference type="InterPro" id="IPR017896">
    <property type="entry name" value="4Fe4S_Fe-S-bd"/>
</dbReference>
<feature type="domain" description="4Fe-4S ferredoxin-type" evidence="1">
    <location>
        <begin position="341"/>
        <end position="369"/>
    </location>
</feature>
<dbReference type="InterPro" id="IPR023210">
    <property type="entry name" value="NADP_OxRdtase_dom"/>
</dbReference>
<name>Q0W2U7_METAR</name>
<dbReference type="SUPFAM" id="SSF51430">
    <property type="entry name" value="NAD(P)-linked oxidoreductase"/>
    <property type="match status" value="1"/>
</dbReference>
<dbReference type="CDD" id="cd19096">
    <property type="entry name" value="AKR_Fe-S_oxidoreductase"/>
    <property type="match status" value="1"/>
</dbReference>
<proteinExistence type="predicted"/>
<dbReference type="PANTHER" id="PTHR43312:SF2">
    <property type="entry name" value="OXIDOREDUCTASE"/>
    <property type="match status" value="1"/>
</dbReference>
<dbReference type="Proteomes" id="UP000000663">
    <property type="component" value="Chromosome"/>
</dbReference>
<dbReference type="InterPro" id="IPR053135">
    <property type="entry name" value="AKR2_Oxidoreductase"/>
</dbReference>